<dbReference type="GO" id="GO:0006869">
    <property type="term" value="P:lipid transport"/>
    <property type="evidence" value="ECO:0007669"/>
    <property type="project" value="UniProtKB-KW"/>
</dbReference>
<feature type="domain" description="C2" evidence="13">
    <location>
        <begin position="439"/>
        <end position="558"/>
    </location>
</feature>
<dbReference type="SUPFAM" id="SSF49562">
    <property type="entry name" value="C2 domain (Calcium/lipid-binding domain, CaLB)"/>
    <property type="match status" value="5"/>
</dbReference>
<dbReference type="CDD" id="cd04052">
    <property type="entry name" value="C2B_Tricalbin-like"/>
    <property type="match status" value="1"/>
</dbReference>
<keyword evidence="10 12" id="KW-0472">Membrane</keyword>
<feature type="region of interest" description="Disordered" evidence="11">
    <location>
        <begin position="879"/>
        <end position="944"/>
    </location>
</feature>
<evidence type="ECO:0000256" key="3">
    <source>
        <dbReference type="ARBA" id="ARBA00022553"/>
    </source>
</evidence>
<evidence type="ECO:0000313" key="16">
    <source>
        <dbReference type="Proteomes" id="UP000490939"/>
    </source>
</evidence>
<evidence type="ECO:0000256" key="7">
    <source>
        <dbReference type="ARBA" id="ARBA00022989"/>
    </source>
</evidence>
<organism evidence="15 16">
    <name type="scientific">Venturia inaequalis</name>
    <name type="common">Apple scab fungus</name>
    <dbReference type="NCBI Taxonomy" id="5025"/>
    <lineage>
        <taxon>Eukaryota</taxon>
        <taxon>Fungi</taxon>
        <taxon>Dikarya</taxon>
        <taxon>Ascomycota</taxon>
        <taxon>Pezizomycotina</taxon>
        <taxon>Dothideomycetes</taxon>
        <taxon>Pleosporomycetidae</taxon>
        <taxon>Venturiales</taxon>
        <taxon>Venturiaceae</taxon>
        <taxon>Venturia</taxon>
    </lineage>
</organism>
<feature type="domain" description="C2" evidence="13">
    <location>
        <begin position="720"/>
        <end position="838"/>
    </location>
</feature>
<dbReference type="InterPro" id="IPR031468">
    <property type="entry name" value="SMP_LBD"/>
</dbReference>
<feature type="domain" description="C2" evidence="13">
    <location>
        <begin position="582"/>
        <end position="703"/>
    </location>
</feature>
<keyword evidence="7 12" id="KW-1133">Transmembrane helix</keyword>
<keyword evidence="8" id="KW-0445">Lipid transport</keyword>
<dbReference type="GO" id="GO:0071944">
    <property type="term" value="C:cell periphery"/>
    <property type="evidence" value="ECO:0007669"/>
    <property type="project" value="UniProtKB-ARBA"/>
</dbReference>
<dbReference type="PROSITE" id="PS50004">
    <property type="entry name" value="C2"/>
    <property type="match status" value="5"/>
</dbReference>
<feature type="compositionally biased region" description="Polar residues" evidence="11">
    <location>
        <begin position="902"/>
        <end position="920"/>
    </location>
</feature>
<dbReference type="Proteomes" id="UP000490939">
    <property type="component" value="Unassembled WGS sequence"/>
</dbReference>
<evidence type="ECO:0000256" key="8">
    <source>
        <dbReference type="ARBA" id="ARBA00023055"/>
    </source>
</evidence>
<dbReference type="InterPro" id="IPR037756">
    <property type="entry name" value="C2D_Tricalbin"/>
</dbReference>
<evidence type="ECO:0000256" key="12">
    <source>
        <dbReference type="SAM" id="Phobius"/>
    </source>
</evidence>
<evidence type="ECO:0000256" key="6">
    <source>
        <dbReference type="ARBA" id="ARBA00022824"/>
    </source>
</evidence>
<reference evidence="15 16" key="1">
    <citation type="submission" date="2019-07" db="EMBL/GenBank/DDBJ databases">
        <title>Venturia inaequalis Genome Resource.</title>
        <authorList>
            <person name="Lichtner F.J."/>
        </authorList>
    </citation>
    <scope>NUCLEOTIDE SEQUENCE [LARGE SCALE GENOMIC DNA]</scope>
    <source>
        <strain evidence="15 16">DMI_063113</strain>
    </source>
</reference>
<dbReference type="InterPro" id="IPR037762">
    <property type="entry name" value="C2C_Tricalbin"/>
</dbReference>
<comment type="subcellular location">
    <subcellularLocation>
        <location evidence="1">Endoplasmic reticulum membrane</location>
    </subcellularLocation>
</comment>
<dbReference type="InterPro" id="IPR037761">
    <property type="entry name" value="C2A_Tricalbin"/>
</dbReference>
<evidence type="ECO:0008006" key="17">
    <source>
        <dbReference type="Google" id="ProtNLM"/>
    </source>
</evidence>
<dbReference type="GO" id="GO:0061817">
    <property type="term" value="P:endoplasmic reticulum-plasma membrane tethering"/>
    <property type="evidence" value="ECO:0007669"/>
    <property type="project" value="InterPro"/>
</dbReference>
<feature type="domain" description="SMP-LTD" evidence="14">
    <location>
        <begin position="239"/>
        <end position="444"/>
    </location>
</feature>
<feature type="transmembrane region" description="Helical" evidence="12">
    <location>
        <begin position="722"/>
        <end position="745"/>
    </location>
</feature>
<feature type="region of interest" description="Disordered" evidence="11">
    <location>
        <begin position="1495"/>
        <end position="1526"/>
    </location>
</feature>
<dbReference type="GO" id="GO:0005789">
    <property type="term" value="C:endoplasmic reticulum membrane"/>
    <property type="evidence" value="ECO:0007669"/>
    <property type="project" value="UniProtKB-SubCell"/>
</dbReference>
<evidence type="ECO:0000256" key="11">
    <source>
        <dbReference type="SAM" id="MobiDB-lite"/>
    </source>
</evidence>
<feature type="domain" description="C2" evidence="13">
    <location>
        <begin position="1114"/>
        <end position="1232"/>
    </location>
</feature>
<accession>A0A8H3ZBX4</accession>
<dbReference type="Pfam" id="PF00168">
    <property type="entry name" value="C2"/>
    <property type="match status" value="5"/>
</dbReference>
<evidence type="ECO:0000256" key="5">
    <source>
        <dbReference type="ARBA" id="ARBA00022737"/>
    </source>
</evidence>
<proteinExistence type="predicted"/>
<feature type="region of interest" description="Disordered" evidence="11">
    <location>
        <begin position="1"/>
        <end position="41"/>
    </location>
</feature>
<feature type="domain" description="C2" evidence="13">
    <location>
        <begin position="1356"/>
        <end position="1478"/>
    </location>
</feature>
<feature type="transmembrane region" description="Helical" evidence="12">
    <location>
        <begin position="189"/>
        <end position="212"/>
    </location>
</feature>
<protein>
    <recommendedName>
        <fullName evidence="17">Tricalbin</fullName>
    </recommendedName>
</protein>
<evidence type="ECO:0000259" key="13">
    <source>
        <dbReference type="PROSITE" id="PS50004"/>
    </source>
</evidence>
<keyword evidence="9" id="KW-0446">Lipid-binding</keyword>
<dbReference type="InterPro" id="IPR017147">
    <property type="entry name" value="Tricalbin"/>
</dbReference>
<dbReference type="PANTHER" id="PTHR46980">
    <property type="entry name" value="TRICALBIN-1-RELATED"/>
    <property type="match status" value="1"/>
</dbReference>
<dbReference type="CDD" id="cd04045">
    <property type="entry name" value="C2C_Tricalbin-like"/>
    <property type="match status" value="1"/>
</dbReference>
<gene>
    <name evidence="15" type="ORF">EG327_001236</name>
</gene>
<comment type="caution">
    <text evidence="15">The sequence shown here is derived from an EMBL/GenBank/DDBJ whole genome shotgun (WGS) entry which is preliminary data.</text>
</comment>
<dbReference type="InterPro" id="IPR035892">
    <property type="entry name" value="C2_domain_sf"/>
</dbReference>
<dbReference type="PANTHER" id="PTHR46980:SF2">
    <property type="entry name" value="TRICALBIN-1-RELATED"/>
    <property type="match status" value="1"/>
</dbReference>
<dbReference type="Pfam" id="PF24920">
    <property type="entry name" value="C2_TCB1"/>
    <property type="match status" value="1"/>
</dbReference>
<keyword evidence="5" id="KW-0677">Repeat</keyword>
<dbReference type="CDD" id="cd21678">
    <property type="entry name" value="SMP_TCB"/>
    <property type="match status" value="1"/>
</dbReference>
<dbReference type="Pfam" id="PF25669">
    <property type="entry name" value="SMP_MUG190-like"/>
    <property type="match status" value="2"/>
</dbReference>
<dbReference type="PIRSF" id="PIRSF037232">
    <property type="entry name" value="Tricalbin"/>
    <property type="match status" value="1"/>
</dbReference>
<evidence type="ECO:0000256" key="1">
    <source>
        <dbReference type="ARBA" id="ARBA00004586"/>
    </source>
</evidence>
<feature type="region of interest" description="Disordered" evidence="11">
    <location>
        <begin position="1337"/>
        <end position="1358"/>
    </location>
</feature>
<dbReference type="InterPro" id="IPR052455">
    <property type="entry name" value="Tricalbin_domain"/>
</dbReference>
<dbReference type="EMBL" id="WNWR01000130">
    <property type="protein sequence ID" value="KAE9990593.1"/>
    <property type="molecule type" value="Genomic_DNA"/>
</dbReference>
<evidence type="ECO:0000259" key="14">
    <source>
        <dbReference type="PROSITE" id="PS51847"/>
    </source>
</evidence>
<evidence type="ECO:0000313" key="15">
    <source>
        <dbReference type="EMBL" id="KAE9990593.1"/>
    </source>
</evidence>
<feature type="compositionally biased region" description="Basic and acidic residues" evidence="11">
    <location>
        <begin position="29"/>
        <end position="39"/>
    </location>
</feature>
<dbReference type="CDD" id="cd04040">
    <property type="entry name" value="C2D_Tricalbin-like"/>
    <property type="match status" value="1"/>
</dbReference>
<keyword evidence="6" id="KW-0256">Endoplasmic reticulum</keyword>
<dbReference type="PRINTS" id="PR00360">
    <property type="entry name" value="C2DOMAIN"/>
</dbReference>
<evidence type="ECO:0000256" key="2">
    <source>
        <dbReference type="ARBA" id="ARBA00022448"/>
    </source>
</evidence>
<dbReference type="CDD" id="cd04044">
    <property type="entry name" value="C2A_Tricalbin-like"/>
    <property type="match status" value="1"/>
</dbReference>
<name>A0A8H3ZBX4_VENIN</name>
<dbReference type="InterPro" id="IPR056910">
    <property type="entry name" value="TCB1-3_C2"/>
</dbReference>
<keyword evidence="2" id="KW-0813">Transport</keyword>
<feature type="compositionally biased region" description="Basic and acidic residues" evidence="11">
    <location>
        <begin position="885"/>
        <end position="901"/>
    </location>
</feature>
<dbReference type="InterPro" id="IPR000008">
    <property type="entry name" value="C2_dom"/>
</dbReference>
<dbReference type="PROSITE" id="PS51847">
    <property type="entry name" value="SMP"/>
    <property type="match status" value="1"/>
</dbReference>
<sequence>MASGREAELKQQGAYEAARDPNSSVTAKQAEKSAVEEARAGGSAAFQFDPNATAEEKAAQVNSYIPAGLQHHRTPKVAALASDTDDGTPSKYQNVLPPVSSGKDGVVAATDAQAEQAANGDLTGIDKDDEDWSRVGWAPRFGPGIPGGLDMQMTMSDQSTWLEERMEDKFFGDWYHNSGVIIFACLSSWVVAVLGGGLGWIFIIMAFCSTYYRTSLRRVRRNFRDDINRELAKARLETDHETLEWINSFLVKFWPIYAPVLCKTIVSSVDQVLSTATPAFLDSLRMTSFTLGTKPPRLEHVRTYPKTEDDTVLMDWKFSFTPNDTADMTSRQIKVKQNPKIVLEVRVGKAMISKGLDVIVEDMACSGIMRVKVKLQLQFPHIEKIEICFLERPTLDYVCKPLGGDMFGFDINFIPGLEGFIQEMIHANLGPMMYAPNVFPIEVAKILAGNPVDQAIGVLQIQFHGAMGLKNPDPLAGTPDPYATVSVNNRVELGRTKTVHENANPRWNETVHIIISSLKDTLNIKVYDYNEFRKDKELGEATFALDRFEAESEFENEQLEVLANGKARGLVQADFRFFPVLGGTKLQDGTEEPPPESLTGIVKFTVEQAKDLDGSKSLIGALNPYAVLLLNGKEVAISQKLKRTNNPIWTDASKELLITNRKTAKLGLVIKDDRDLATDPILGTYQIKLDDMMELMEKGEFWYNLANAQNARAKMMVQWRPVALRGAIAGSGGYIMPIGVIRIYFKNARELRNVETVGKSDPYARVLLSGIQKGRTVTWKNNLNPDWDEVIYVPVHAAREKLTVEVMDEENMGKDRSLGHFDISVGDYLRQQESGGYAVHDTKEMIAQPLLSAGPGRAAKGTINYTCSFFPTIPVVDPEEEAAEKEEAAQNKSKVNGDHTPSKSVESSATSFKSTDSTPVKNGALRARSNTSGTVSSLKTTNSSASGDLAKKLAAGEKEQEDVLPVVKEVPKIKLTADNLINYGQFPWFELVWDPKSGLLVFKLISGDLAKANCVLEVLMDDMVFPSYSTHKIKTKSCEFNETGDAIVRELAESRITLRLVEHADKEGKGEQTHVLAKLTGPTLATLERCLYQPTELRIPHGDGHESKITVSLKYLPIQMKLDPSESFTNMGNLRVDVCDAADLPAADRNGFSDPYCKFFLNGKDVYKTDKQKKTLHPAWNETFDVAVRSRTAAKFEVHVFDWDFGDKADFLGKAEINLQTLEPFQRQEVKLALDGASGVVRLNLLFKPDFVQRTRQGSSTFQGTFAVPGKIVGAPVKGVTKVGTALGGGVMKFGRGFSRRKSRAGETSPGLDGKDGGIVPPSNGEETLPVIAVDGPGSTGASMPGTPSPHARNKSTGANSLHSMYGTSPGGAESGTASLSILSAAGFPPSANIQAHIGLLGGSRSKEKDVHKTKAIKAADGSVNWGENETFKTSCTADAQFRVLVKDHSTFGRDDELGEGTFFVSDQGMGSEQTINVGSGKVTVRSRFMPADAMSTATSPKGRRSLFGAASKRDSRDRSVTPSGP</sequence>
<dbReference type="SMART" id="SM00239">
    <property type="entry name" value="C2"/>
    <property type="match status" value="5"/>
</dbReference>
<keyword evidence="16" id="KW-1185">Reference proteome</keyword>
<dbReference type="Gene3D" id="2.60.40.150">
    <property type="entry name" value="C2 domain"/>
    <property type="match status" value="5"/>
</dbReference>
<evidence type="ECO:0000256" key="4">
    <source>
        <dbReference type="ARBA" id="ARBA00022692"/>
    </source>
</evidence>
<dbReference type="InterPro" id="IPR037765">
    <property type="entry name" value="C2B_Tricalbin"/>
</dbReference>
<feature type="region of interest" description="Disordered" evidence="11">
    <location>
        <begin position="1298"/>
        <end position="1323"/>
    </location>
</feature>
<evidence type="ECO:0000256" key="10">
    <source>
        <dbReference type="ARBA" id="ARBA00023136"/>
    </source>
</evidence>
<dbReference type="CDD" id="cd00030">
    <property type="entry name" value="C2"/>
    <property type="match status" value="1"/>
</dbReference>
<dbReference type="GO" id="GO:0008289">
    <property type="term" value="F:lipid binding"/>
    <property type="evidence" value="ECO:0007669"/>
    <property type="project" value="UniProtKB-KW"/>
</dbReference>
<keyword evidence="4 12" id="KW-0812">Transmembrane</keyword>
<feature type="compositionally biased region" description="Polar residues" evidence="11">
    <location>
        <begin position="928"/>
        <end position="944"/>
    </location>
</feature>
<evidence type="ECO:0000256" key="9">
    <source>
        <dbReference type="ARBA" id="ARBA00023121"/>
    </source>
</evidence>
<keyword evidence="3" id="KW-0597">Phosphoprotein</keyword>